<evidence type="ECO:0000259" key="7">
    <source>
        <dbReference type="PROSITE" id="PS51379"/>
    </source>
</evidence>
<dbReference type="InterPro" id="IPR050157">
    <property type="entry name" value="PSI_iron-sulfur_center"/>
</dbReference>
<feature type="domain" description="4Fe-4S ferredoxin-type" evidence="7">
    <location>
        <begin position="345"/>
        <end position="373"/>
    </location>
</feature>
<keyword evidence="6" id="KW-0411">Iron-sulfur</keyword>
<evidence type="ECO:0000256" key="5">
    <source>
        <dbReference type="ARBA" id="ARBA00023004"/>
    </source>
</evidence>
<dbReference type="OrthoDB" id="9807879at2"/>
<evidence type="ECO:0000313" key="9">
    <source>
        <dbReference type="Proteomes" id="UP000198636"/>
    </source>
</evidence>
<dbReference type="EMBL" id="FMUS01000023">
    <property type="protein sequence ID" value="SCY94589.1"/>
    <property type="molecule type" value="Genomic_DNA"/>
</dbReference>
<dbReference type="InterPro" id="IPR017896">
    <property type="entry name" value="4Fe4S_Fe-S-bd"/>
</dbReference>
<dbReference type="GO" id="GO:0046872">
    <property type="term" value="F:metal ion binding"/>
    <property type="evidence" value="ECO:0007669"/>
    <property type="project" value="UniProtKB-KW"/>
</dbReference>
<sequence length="382" mass="42636">MKTVAITKSIDYEYDNVRRALEESVFYLGGLDKYVKKGQRVLLKLNLLMKKKPEEAVTTHPIFVKALGDLLTEFGCEVIVGDSPAGPYTVKHLEGIYRACGIEDIANEGGFILNKNIEVIEEDYPEGEVIKKIDLIKIVKEVDVVISVSKLKTHGMAVFTGAVKNMFGVIPGLQKVDYHFKMPDVHQFCNMLVDVCSFVKPTLSFMDGIIGMEGEGPSAGNPREVGLVLASESPYHLDAVAAKIIGINPVDIPSVRSCIERGFIDENLVDCQIKGLLIEECKVEKFKVPSMNSIHFIKGRVPVFLENILMNTLQPKPVFVHKDCIGCRDCEVSCPPDAITMINNKPYVDLKKCIRCFCCQELCPKKAVLIKRKKLVDRLLRM</sequence>
<dbReference type="GO" id="GO:0051539">
    <property type="term" value="F:4 iron, 4 sulfur cluster binding"/>
    <property type="evidence" value="ECO:0007669"/>
    <property type="project" value="UniProtKB-KW"/>
</dbReference>
<keyword evidence="4" id="KW-0479">Metal-binding</keyword>
<evidence type="ECO:0000256" key="2">
    <source>
        <dbReference type="ARBA" id="ARBA00013529"/>
    </source>
</evidence>
<proteinExistence type="predicted"/>
<evidence type="ECO:0000256" key="6">
    <source>
        <dbReference type="ARBA" id="ARBA00023014"/>
    </source>
</evidence>
<reference evidence="8 9" key="1">
    <citation type="submission" date="2016-10" db="EMBL/GenBank/DDBJ databases">
        <authorList>
            <person name="de Groot N.N."/>
        </authorList>
    </citation>
    <scope>NUCLEOTIDE SEQUENCE [LARGE SCALE GENOMIC DNA]</scope>
    <source>
        <strain evidence="8 9">DSM 18978</strain>
    </source>
</reference>
<dbReference type="PROSITE" id="PS00198">
    <property type="entry name" value="4FE4S_FER_1"/>
    <property type="match status" value="2"/>
</dbReference>
<dbReference type="RefSeq" id="WP_091545520.1">
    <property type="nucleotide sequence ID" value="NZ_FMUS01000023.1"/>
</dbReference>
<dbReference type="InterPro" id="IPR017900">
    <property type="entry name" value="4Fe4S_Fe_S_CS"/>
</dbReference>
<protein>
    <recommendedName>
        <fullName evidence="2">Ferredoxin</fullName>
    </recommendedName>
</protein>
<gene>
    <name evidence="8" type="ORF">SAMN03080606_03186</name>
</gene>
<organism evidence="8 9">
    <name type="scientific">Alkaliphilus peptidifermentans DSM 18978</name>
    <dbReference type="NCBI Taxonomy" id="1120976"/>
    <lineage>
        <taxon>Bacteria</taxon>
        <taxon>Bacillati</taxon>
        <taxon>Bacillota</taxon>
        <taxon>Clostridia</taxon>
        <taxon>Peptostreptococcales</taxon>
        <taxon>Natronincolaceae</taxon>
        <taxon>Alkaliphilus</taxon>
    </lineage>
</organism>
<accession>A0A1G5K406</accession>
<dbReference type="PANTHER" id="PTHR24960">
    <property type="entry name" value="PHOTOSYSTEM I IRON-SULFUR CENTER-RELATED"/>
    <property type="match status" value="1"/>
</dbReference>
<keyword evidence="3" id="KW-0004">4Fe-4S</keyword>
<evidence type="ECO:0000256" key="4">
    <source>
        <dbReference type="ARBA" id="ARBA00022723"/>
    </source>
</evidence>
<dbReference type="Pfam" id="PF04015">
    <property type="entry name" value="DUF362"/>
    <property type="match status" value="1"/>
</dbReference>
<dbReference type="SUPFAM" id="SSF54862">
    <property type="entry name" value="4Fe-4S ferredoxins"/>
    <property type="match status" value="1"/>
</dbReference>
<comment type="function">
    <text evidence="1">Ferredoxins are iron-sulfur proteins that transfer electrons in a wide variety of metabolic reactions.</text>
</comment>
<dbReference type="PROSITE" id="PS51379">
    <property type="entry name" value="4FE4S_FER_2"/>
    <property type="match status" value="2"/>
</dbReference>
<dbReference type="AlphaFoldDB" id="A0A1G5K406"/>
<dbReference type="InterPro" id="IPR007160">
    <property type="entry name" value="DUF362"/>
</dbReference>
<dbReference type="Pfam" id="PF13237">
    <property type="entry name" value="Fer4_10"/>
    <property type="match status" value="1"/>
</dbReference>
<evidence type="ECO:0000256" key="3">
    <source>
        <dbReference type="ARBA" id="ARBA00022485"/>
    </source>
</evidence>
<evidence type="ECO:0000313" key="8">
    <source>
        <dbReference type="EMBL" id="SCY94589.1"/>
    </source>
</evidence>
<dbReference type="Gene3D" id="3.30.70.20">
    <property type="match status" value="1"/>
</dbReference>
<feature type="domain" description="4Fe-4S ferredoxin-type" evidence="7">
    <location>
        <begin position="315"/>
        <end position="344"/>
    </location>
</feature>
<keyword evidence="9" id="KW-1185">Reference proteome</keyword>
<evidence type="ECO:0000256" key="1">
    <source>
        <dbReference type="ARBA" id="ARBA00003532"/>
    </source>
</evidence>
<name>A0A1G5K406_9FIRM</name>
<dbReference type="STRING" id="1120976.SAMN03080606_03186"/>
<dbReference type="Proteomes" id="UP000198636">
    <property type="component" value="Unassembled WGS sequence"/>
</dbReference>
<keyword evidence="5" id="KW-0408">Iron</keyword>